<dbReference type="NCBIfam" id="TIGR00566">
    <property type="entry name" value="trpG_papA"/>
    <property type="match status" value="1"/>
</dbReference>
<dbReference type="PRINTS" id="PR00095">
    <property type="entry name" value="ANTSNTHASEI"/>
</dbReference>
<dbReference type="Pfam" id="PF00425">
    <property type="entry name" value="Chorismate_bind"/>
    <property type="match status" value="1"/>
</dbReference>
<dbReference type="GO" id="GO:0005737">
    <property type="term" value="C:cytoplasm"/>
    <property type="evidence" value="ECO:0007669"/>
    <property type="project" value="TreeGrafter"/>
</dbReference>
<dbReference type="PROSITE" id="PS51273">
    <property type="entry name" value="GATASE_TYPE_1"/>
    <property type="match status" value="1"/>
</dbReference>
<protein>
    <recommendedName>
        <fullName evidence="4">aminodeoxychorismate synthase</fullName>
        <ecNumber evidence="4">2.6.1.85</ecNumber>
    </recommendedName>
    <alternativeName>
        <fullName evidence="8">Para-aminobenzoate synthase</fullName>
    </alternativeName>
    <alternativeName>
        <fullName evidence="9">p-aminobenzoic acid synthase</fullName>
    </alternativeName>
</protein>
<evidence type="ECO:0000259" key="12">
    <source>
        <dbReference type="Pfam" id="PF04715"/>
    </source>
</evidence>
<organism evidence="14 16">
    <name type="scientific">Peronospora farinosa</name>
    <dbReference type="NCBI Taxonomy" id="134698"/>
    <lineage>
        <taxon>Eukaryota</taxon>
        <taxon>Sar</taxon>
        <taxon>Stramenopiles</taxon>
        <taxon>Oomycota</taxon>
        <taxon>Peronosporomycetes</taxon>
        <taxon>Peronosporales</taxon>
        <taxon>Peronosporaceae</taxon>
        <taxon>Peronospora</taxon>
    </lineage>
</organism>
<dbReference type="InterPro" id="IPR029062">
    <property type="entry name" value="Class_I_gatase-like"/>
</dbReference>
<dbReference type="CDD" id="cd01743">
    <property type="entry name" value="GATase1_Anthranilate_Synthase"/>
    <property type="match status" value="1"/>
</dbReference>
<dbReference type="InterPro" id="IPR006221">
    <property type="entry name" value="TrpG/PapA_dom"/>
</dbReference>
<dbReference type="PRINTS" id="PR00099">
    <property type="entry name" value="CPSGATASE"/>
</dbReference>
<dbReference type="Gene3D" id="3.60.120.10">
    <property type="entry name" value="Anthranilate synthase"/>
    <property type="match status" value="1"/>
</dbReference>
<comment type="similarity">
    <text evidence="3">In the C-terminal section; belongs to the anthranilate synthase component I family.</text>
</comment>
<reference evidence="14" key="2">
    <citation type="submission" date="2022-12" db="EMBL/GenBank/DDBJ databases">
        <authorList>
            <person name="Webb A."/>
        </authorList>
    </citation>
    <scope>NUCLEOTIDE SEQUENCE</scope>
    <source>
        <strain evidence="14">Pf2</strain>
    </source>
</reference>
<dbReference type="InterPro" id="IPR006805">
    <property type="entry name" value="Anth_synth_I_N"/>
</dbReference>
<dbReference type="Pfam" id="PF04715">
    <property type="entry name" value="Anth_synt_I_N"/>
    <property type="match status" value="1"/>
</dbReference>
<dbReference type="GO" id="GO:0046820">
    <property type="term" value="F:4-amino-4-deoxychorismate synthase activity"/>
    <property type="evidence" value="ECO:0007669"/>
    <property type="project" value="UniProtKB-EC"/>
</dbReference>
<proteinExistence type="inferred from homology"/>
<dbReference type="GO" id="GO:0008153">
    <property type="term" value="P:4-aminobenzoate biosynthetic process"/>
    <property type="evidence" value="ECO:0007669"/>
    <property type="project" value="TreeGrafter"/>
</dbReference>
<feature type="domain" description="Glutamine amidotransferase" evidence="10">
    <location>
        <begin position="30"/>
        <end position="233"/>
    </location>
</feature>
<evidence type="ECO:0000256" key="9">
    <source>
        <dbReference type="ARBA" id="ARBA00031904"/>
    </source>
</evidence>
<feature type="domain" description="Anthranilate synthase component I N-terminal" evidence="12">
    <location>
        <begin position="304"/>
        <end position="463"/>
    </location>
</feature>
<evidence type="ECO:0000256" key="2">
    <source>
        <dbReference type="ARBA" id="ARBA00005009"/>
    </source>
</evidence>
<evidence type="ECO:0000259" key="11">
    <source>
        <dbReference type="Pfam" id="PF00425"/>
    </source>
</evidence>
<dbReference type="PANTHER" id="PTHR11236">
    <property type="entry name" value="AMINOBENZOATE/ANTHRANILATE SYNTHASE"/>
    <property type="match status" value="1"/>
</dbReference>
<dbReference type="EMBL" id="CANTFK010000865">
    <property type="protein sequence ID" value="CAI5731858.1"/>
    <property type="molecule type" value="Genomic_DNA"/>
</dbReference>
<reference evidence="13 15" key="1">
    <citation type="submission" date="2021-11" db="EMBL/GenBank/DDBJ databases">
        <authorList>
            <person name="Islam A."/>
            <person name="Islam S."/>
            <person name="Flora M.S."/>
            <person name="Rahman M."/>
            <person name="Ziaur R.M."/>
            <person name="Epstein J.H."/>
            <person name="Hassan M."/>
            <person name="Klassen M."/>
            <person name="Woodard K."/>
            <person name="Webb A."/>
            <person name="Webby R.J."/>
            <person name="El Zowalaty M.E."/>
        </authorList>
    </citation>
    <scope>NUCLEOTIDE SEQUENCE [LARGE SCALE GENOMIC DNA]</scope>
    <source>
        <strain evidence="13">Pf1</strain>
    </source>
</reference>
<keyword evidence="5" id="KW-0808">Transferase</keyword>
<evidence type="ECO:0000256" key="8">
    <source>
        <dbReference type="ARBA" id="ARBA00031329"/>
    </source>
</evidence>
<dbReference type="GO" id="GO:0000162">
    <property type="term" value="P:L-tryptophan biosynthetic process"/>
    <property type="evidence" value="ECO:0007669"/>
    <property type="project" value="TreeGrafter"/>
</dbReference>
<dbReference type="InterPro" id="IPR017926">
    <property type="entry name" value="GATASE"/>
</dbReference>
<dbReference type="Proteomes" id="UP001159659">
    <property type="component" value="Unassembled WGS sequence"/>
</dbReference>
<dbReference type="InterPro" id="IPR015890">
    <property type="entry name" value="Chorismate_C"/>
</dbReference>
<evidence type="ECO:0000256" key="1">
    <source>
        <dbReference type="ARBA" id="ARBA00001000"/>
    </source>
</evidence>
<dbReference type="EC" id="2.6.1.85" evidence="4"/>
<comment type="caution">
    <text evidence="14">The sequence shown here is derived from an EMBL/GenBank/DDBJ whole genome shotgun (WGS) entry which is preliminary data.</text>
</comment>
<sequence>MVASMDDTSAPATSKQMSITTKKTRRVVSLLIDNYDSYTYNIMQMLAQVNGFSSSVTVIRNDDFNGQFAAAWDHFVAQTNAIATGQDVEVVRNVIISPGPGHPAEPKDFGMCADAIRSATVPVLGVCLGHQGLAHVYGGKVMQARQVMHGRTSRVFVEGDKTLFAYVHNGFKVVRYHSLVIDPLNVPEELEVIAWTDDKVVMAVRHRSKLQFGVQFHPEAVCSEFGYQLFQNFRDVTLGQCASKCELHHNNHLEQEYKVQFEDKQKGIQQTPGYRVLIKRASSELASLELAEFVFGELFGKSKRSFWLDSSSHDTVVGTDAETQSRCSIMGDGSGPLSYCVEYDVAKVGLRVRRWQMNAGDEQVEILPGQHILTHVREVTQKYQCHNVTFEDAEHDQEATAELPFAFRGGFVGYFGYEVLGSEQEGKKQFNENNEQVCGERAPDASCLFIDRALVFDHREGDIYSLSLSEANAESEHVSQDWHETIKKQLKRLCEDFCQKTDACPPFSSKLTVGKDEVIFHPSRTREQYVADIEKIQRLIRKGETYEVCLTNNLRADYALRDPLAFYRMLRHKNPAPFAGFYLSNPKNRFQTPVELNGSEGDVDVEDTYALCCSSPERFLRLGADGWMESKPIKGTRGRGRDPSEDAAIAEKLKNCEKDRAENMMIADLVRNDFGIVARIGSVHVPRLMSVETYATVHQLVTTIRAQRKEDVDVVDVLRATFPGGSMTGAPRKRTMHIIRELERAPRGVYSGGLGFLSIDGSCDLNIIIRTAIATPNSVTLGAGGAIVALSDSDDEYDEMLLKARALVATIGAYATGRDDGSGARVVVNSRSEDVCLLAPPWLAS</sequence>
<evidence type="ECO:0000256" key="7">
    <source>
        <dbReference type="ARBA" id="ARBA00022962"/>
    </source>
</evidence>
<evidence type="ECO:0000313" key="16">
    <source>
        <dbReference type="Proteomes" id="UP001159659"/>
    </source>
</evidence>
<dbReference type="SUPFAM" id="SSF56322">
    <property type="entry name" value="ADC synthase"/>
    <property type="match status" value="1"/>
</dbReference>
<comment type="pathway">
    <text evidence="2">Cofactor biosynthesis; tetrahydrofolate biosynthesis; 4-aminobenzoate from chorismate: step 1/2.</text>
</comment>
<dbReference type="AlphaFoldDB" id="A0AAV0U716"/>
<keyword evidence="6" id="KW-0289">Folate biosynthesis</keyword>
<accession>A0AAV0U716</accession>
<dbReference type="GO" id="GO:0046656">
    <property type="term" value="P:folic acid biosynthetic process"/>
    <property type="evidence" value="ECO:0007669"/>
    <property type="project" value="UniProtKB-KW"/>
</dbReference>
<dbReference type="Gene3D" id="3.40.50.880">
    <property type="match status" value="1"/>
</dbReference>
<comment type="catalytic activity">
    <reaction evidence="1">
        <text>chorismate + L-glutamine = 4-amino-4-deoxychorismate + L-glutamate</text>
        <dbReference type="Rhea" id="RHEA:11672"/>
        <dbReference type="ChEBI" id="CHEBI:29748"/>
        <dbReference type="ChEBI" id="CHEBI:29985"/>
        <dbReference type="ChEBI" id="CHEBI:58359"/>
        <dbReference type="ChEBI" id="CHEBI:58406"/>
        <dbReference type="EC" id="2.6.1.85"/>
    </reaction>
</comment>
<name>A0AAV0U716_9STRA</name>
<dbReference type="InterPro" id="IPR019999">
    <property type="entry name" value="Anth_synth_I-like"/>
</dbReference>
<evidence type="ECO:0000313" key="15">
    <source>
        <dbReference type="Proteomes" id="UP001157938"/>
    </source>
</evidence>
<evidence type="ECO:0000313" key="14">
    <source>
        <dbReference type="EMBL" id="CAI5731858.1"/>
    </source>
</evidence>
<keyword evidence="7" id="KW-0315">Glutamine amidotransferase</keyword>
<evidence type="ECO:0000259" key="10">
    <source>
        <dbReference type="Pfam" id="PF00117"/>
    </source>
</evidence>
<evidence type="ECO:0000256" key="5">
    <source>
        <dbReference type="ARBA" id="ARBA00022679"/>
    </source>
</evidence>
<dbReference type="EMBL" id="CAKLBC010001529">
    <property type="protein sequence ID" value="CAH0492692.1"/>
    <property type="molecule type" value="Genomic_DNA"/>
</dbReference>
<dbReference type="InterPro" id="IPR005801">
    <property type="entry name" value="ADC_synthase"/>
</dbReference>
<dbReference type="PANTHER" id="PTHR11236:SF18">
    <property type="entry name" value="AMINODEOXYCHORISMATE SYNTHASE"/>
    <property type="match status" value="1"/>
</dbReference>
<evidence type="ECO:0000256" key="6">
    <source>
        <dbReference type="ARBA" id="ARBA00022909"/>
    </source>
</evidence>
<dbReference type="Pfam" id="PF00117">
    <property type="entry name" value="GATase"/>
    <property type="match status" value="1"/>
</dbReference>
<dbReference type="Proteomes" id="UP001157938">
    <property type="component" value="Unassembled WGS sequence"/>
</dbReference>
<evidence type="ECO:0000313" key="13">
    <source>
        <dbReference type="EMBL" id="CAH0492692.1"/>
    </source>
</evidence>
<evidence type="ECO:0000256" key="4">
    <source>
        <dbReference type="ARBA" id="ARBA00013139"/>
    </source>
</evidence>
<gene>
    <name evidence="13" type="ORF">PFR001_LOCUS7881</name>
    <name evidence="14" type="ORF">PFR002_LOCUS6709</name>
</gene>
<dbReference type="SUPFAM" id="SSF52317">
    <property type="entry name" value="Class I glutamine amidotransferase-like"/>
    <property type="match status" value="1"/>
</dbReference>
<keyword evidence="15" id="KW-1185">Reference proteome</keyword>
<feature type="domain" description="Chorismate-utilising enzyme C-terminal" evidence="11">
    <location>
        <begin position="526"/>
        <end position="803"/>
    </location>
</feature>
<evidence type="ECO:0000256" key="3">
    <source>
        <dbReference type="ARBA" id="ARBA00005970"/>
    </source>
</evidence>